<dbReference type="Proteomes" id="UP000036464">
    <property type="component" value="Unassembled WGS sequence"/>
</dbReference>
<comment type="caution">
    <text evidence="1">The sequence shown here is derived from an EMBL/GenBank/DDBJ whole genome shotgun (WGS) entry which is preliminary data.</text>
</comment>
<accession>A0ABR5FJR1</accession>
<gene>
    <name evidence="1" type="ORF">ABW16_05110</name>
</gene>
<dbReference type="EMBL" id="LDPO01000002">
    <property type="protein sequence ID" value="KLO31055.1"/>
    <property type="molecule type" value="Genomic_DNA"/>
</dbReference>
<name>A0ABR5FJR1_9MYCO</name>
<dbReference type="InterPro" id="IPR050627">
    <property type="entry name" value="Nitroreductase/BluB"/>
</dbReference>
<dbReference type="NCBIfam" id="NF047509">
    <property type="entry name" value="Rv3131_FMN_oxido"/>
    <property type="match status" value="1"/>
</dbReference>
<dbReference type="InterPro" id="IPR000415">
    <property type="entry name" value="Nitroreductase-like"/>
</dbReference>
<organism evidence="1 2">
    <name type="scientific">Mycolicibacter heraklionensis</name>
    <dbReference type="NCBI Taxonomy" id="512402"/>
    <lineage>
        <taxon>Bacteria</taxon>
        <taxon>Bacillati</taxon>
        <taxon>Actinomycetota</taxon>
        <taxon>Actinomycetes</taxon>
        <taxon>Mycobacteriales</taxon>
        <taxon>Mycobacteriaceae</taxon>
        <taxon>Mycolicibacter</taxon>
    </lineage>
</organism>
<evidence type="ECO:0000313" key="1">
    <source>
        <dbReference type="EMBL" id="KLO31055.1"/>
    </source>
</evidence>
<protein>
    <submittedName>
        <fullName evidence="1">NAD(P)H nitroreductase</fullName>
    </submittedName>
</protein>
<dbReference type="PANTHER" id="PTHR23026">
    <property type="entry name" value="NADPH NITROREDUCTASE"/>
    <property type="match status" value="1"/>
</dbReference>
<reference evidence="1 2" key="1">
    <citation type="submission" date="2015-05" db="EMBL/GenBank/DDBJ databases">
        <title>Genome sequence of Mycobacterium heraklionense Davo strain.</title>
        <authorList>
            <person name="Greninger A.L."/>
            <person name="Cunningham G."/>
            <person name="Miller S."/>
        </authorList>
    </citation>
    <scope>NUCLEOTIDE SEQUENCE [LARGE SCALE GENOMIC DNA]</scope>
    <source>
        <strain evidence="1 2">Davo</strain>
    </source>
</reference>
<dbReference type="PANTHER" id="PTHR23026:SF123">
    <property type="entry name" value="NAD(P)H NITROREDUCTASE RV3131-RELATED"/>
    <property type="match status" value="1"/>
</dbReference>
<dbReference type="SUPFAM" id="SSF55469">
    <property type="entry name" value="FMN-dependent nitroreductase-like"/>
    <property type="match status" value="2"/>
</dbReference>
<keyword evidence="2" id="KW-1185">Reference proteome</keyword>
<dbReference type="Gene3D" id="3.40.109.10">
    <property type="entry name" value="NADH Oxidase"/>
    <property type="match status" value="1"/>
</dbReference>
<dbReference type="RefSeq" id="WP_047318031.1">
    <property type="nucleotide sequence ID" value="NZ_LDPO01000002.1"/>
</dbReference>
<sequence>MSASLVETKTVQDAVWAACRAPSIHNIQPWQWVLETDELRLYLDRNRVLPSDGAGREAVIGCGAALDHLRVAMSAAGLNSNVERFPNPNDLDHLASIQFSPMSYVTDGHRSRADAIWARRSDRLPLDPPPDWAAFEPVLRSHLDHYDAHLDVLAESTRSRLAQASRFTESLRLYDSVYHAELHRWTVPFGSSAGIPYSALASAAEGERVDVGRRFPTPHHPERRTQIGADLSTVVVLSTETDTRADALAAGEALSAVLLECTMAGLATCPLTHLTEVQVARDIVETLVGGNTIPQILIRIGQAPATEELPPRTGRRPLDDVLVIRGR</sequence>
<evidence type="ECO:0000313" key="2">
    <source>
        <dbReference type="Proteomes" id="UP000036464"/>
    </source>
</evidence>
<proteinExistence type="predicted"/>